<dbReference type="EMBL" id="RJVA01000011">
    <property type="protein sequence ID" value="ROQ93325.1"/>
    <property type="molecule type" value="Genomic_DNA"/>
</dbReference>
<evidence type="ECO:0000313" key="2">
    <source>
        <dbReference type="Proteomes" id="UP000276223"/>
    </source>
</evidence>
<evidence type="ECO:0000313" key="1">
    <source>
        <dbReference type="EMBL" id="ROQ93325.1"/>
    </source>
</evidence>
<comment type="caution">
    <text evidence="1">The sequence shown here is derived from an EMBL/GenBank/DDBJ whole genome shotgun (WGS) entry which is preliminary data.</text>
</comment>
<dbReference type="RefSeq" id="WP_123289841.1">
    <property type="nucleotide sequence ID" value="NZ_RJVA01000011.1"/>
</dbReference>
<dbReference type="AlphaFoldDB" id="A0A3N1UQC8"/>
<gene>
    <name evidence="1" type="ORF">EDC27_1339</name>
</gene>
<proteinExistence type="predicted"/>
<sequence length="72" mass="8500">MKRMWIQLKPGCDEKRVLRDLEEIGRVEKDASTPGKIILTFHNQSEAGIKMSCFKLQEDFIHLFQDFDMLRS</sequence>
<organism evidence="1 2">
    <name type="scientific">Desulfosoma caldarium</name>
    <dbReference type="NCBI Taxonomy" id="610254"/>
    <lineage>
        <taxon>Bacteria</taxon>
        <taxon>Pseudomonadati</taxon>
        <taxon>Thermodesulfobacteriota</taxon>
        <taxon>Syntrophobacteria</taxon>
        <taxon>Syntrophobacterales</taxon>
        <taxon>Syntrophobacteraceae</taxon>
        <taxon>Desulfosoma</taxon>
    </lineage>
</organism>
<accession>A0A3N1UQC8</accession>
<name>A0A3N1UQC8_9BACT</name>
<keyword evidence="2" id="KW-1185">Reference proteome</keyword>
<dbReference type="OrthoDB" id="5520063at2"/>
<dbReference type="Proteomes" id="UP000276223">
    <property type="component" value="Unassembled WGS sequence"/>
</dbReference>
<reference evidence="1 2" key="1">
    <citation type="submission" date="2018-11" db="EMBL/GenBank/DDBJ databases">
        <title>Genomic Encyclopedia of Type Strains, Phase IV (KMG-IV): sequencing the most valuable type-strain genomes for metagenomic binning, comparative biology and taxonomic classification.</title>
        <authorList>
            <person name="Goeker M."/>
        </authorList>
    </citation>
    <scope>NUCLEOTIDE SEQUENCE [LARGE SCALE GENOMIC DNA]</scope>
    <source>
        <strain evidence="1 2">DSM 22027</strain>
    </source>
</reference>
<protein>
    <submittedName>
        <fullName evidence="1">Uncharacterized protein</fullName>
    </submittedName>
</protein>